<feature type="transmembrane region" description="Helical" evidence="6">
    <location>
        <begin position="119"/>
        <end position="137"/>
    </location>
</feature>
<dbReference type="GO" id="GO:0005886">
    <property type="term" value="C:plasma membrane"/>
    <property type="evidence" value="ECO:0007669"/>
    <property type="project" value="UniProtKB-SubCell"/>
</dbReference>
<evidence type="ECO:0000256" key="4">
    <source>
        <dbReference type="ARBA" id="ARBA00022989"/>
    </source>
</evidence>
<dbReference type="PANTHER" id="PTHR32322:SF18">
    <property type="entry name" value="S-ADENOSYLMETHIONINE_S-ADENOSYLHOMOCYSTEINE TRANSPORTER"/>
    <property type="match status" value="1"/>
</dbReference>
<keyword evidence="5 6" id="KW-0472">Membrane</keyword>
<reference evidence="8 9" key="2">
    <citation type="submission" date="2019-09" db="EMBL/GenBank/DDBJ databases">
        <title>Complete Genome Sequence and Methylome Analysis of free living Spirochaetas.</title>
        <authorList>
            <person name="Leshcheva N."/>
            <person name="Mikheeva N."/>
        </authorList>
    </citation>
    <scope>NUCLEOTIDE SEQUENCE [LARGE SCALE GENOMIC DNA]</scope>
    <source>
        <strain evidence="8 9">P</strain>
    </source>
</reference>
<feature type="transmembrane region" description="Helical" evidence="6">
    <location>
        <begin position="259"/>
        <end position="276"/>
    </location>
</feature>
<accession>A0A5C1Q8V3</accession>
<dbReference type="InterPro" id="IPR037185">
    <property type="entry name" value="EmrE-like"/>
</dbReference>
<evidence type="ECO:0000256" key="5">
    <source>
        <dbReference type="ARBA" id="ARBA00023136"/>
    </source>
</evidence>
<evidence type="ECO:0000256" key="1">
    <source>
        <dbReference type="ARBA" id="ARBA00004651"/>
    </source>
</evidence>
<sequence>MLPYISIFITILLFSSIEVFSNILNGNIDPLFLAFIRFFFSGIILIAIDFKRFKSVTKWDWAQFLFLAFIGIFISFGAYHISITGISPAAGAVIFSMNPIFSSIFAAFILKERLHINKILGILIGFIGVYVVVFGFNKIDLSNIKFIFLMLVASIGFGIYIAASKPLVIKYGTFFTTGVIFVFGSIPYLFFIDSFVVTNTTKSLPVLLYLSLITTGLAYTLYFYGLKRVPIVVGTSMFYLKPILATIFVIIILGDIPALHFYFGVIIILTGMFLTLNNRVFDK</sequence>
<dbReference type="Proteomes" id="UP000323824">
    <property type="component" value="Chromosome"/>
</dbReference>
<gene>
    <name evidence="8" type="ORF">EW093_01750</name>
</gene>
<proteinExistence type="predicted"/>
<organism evidence="8 9">
    <name type="scientific">Thiospirochaeta perfilievii</name>
    <dbReference type="NCBI Taxonomy" id="252967"/>
    <lineage>
        <taxon>Bacteria</taxon>
        <taxon>Pseudomonadati</taxon>
        <taxon>Spirochaetota</taxon>
        <taxon>Spirochaetia</taxon>
        <taxon>Spirochaetales</taxon>
        <taxon>Spirochaetaceae</taxon>
        <taxon>Thiospirochaeta</taxon>
    </lineage>
</organism>
<name>A0A5C1Q8V3_9SPIO</name>
<feature type="transmembrane region" description="Helical" evidence="6">
    <location>
        <begin position="174"/>
        <end position="192"/>
    </location>
</feature>
<protein>
    <submittedName>
        <fullName evidence="8">DMT family transporter</fullName>
    </submittedName>
</protein>
<dbReference type="EMBL" id="CP035807">
    <property type="protein sequence ID" value="QEN03480.1"/>
    <property type="molecule type" value="Genomic_DNA"/>
</dbReference>
<dbReference type="AlphaFoldDB" id="A0A5C1Q8V3"/>
<feature type="transmembrane region" description="Helical" evidence="6">
    <location>
        <begin position="231"/>
        <end position="253"/>
    </location>
</feature>
<comment type="subcellular location">
    <subcellularLocation>
        <location evidence="1">Cell membrane</location>
        <topology evidence="1">Multi-pass membrane protein</topology>
    </subcellularLocation>
</comment>
<evidence type="ECO:0000256" key="6">
    <source>
        <dbReference type="SAM" id="Phobius"/>
    </source>
</evidence>
<dbReference type="Pfam" id="PF00892">
    <property type="entry name" value="EamA"/>
    <property type="match status" value="2"/>
</dbReference>
<dbReference type="SUPFAM" id="SSF103481">
    <property type="entry name" value="Multidrug resistance efflux transporter EmrE"/>
    <property type="match status" value="2"/>
</dbReference>
<feature type="transmembrane region" description="Helical" evidence="6">
    <location>
        <begin position="62"/>
        <end position="83"/>
    </location>
</feature>
<feature type="transmembrane region" description="Helical" evidence="6">
    <location>
        <begin position="143"/>
        <end position="162"/>
    </location>
</feature>
<dbReference type="InterPro" id="IPR000620">
    <property type="entry name" value="EamA_dom"/>
</dbReference>
<evidence type="ECO:0000256" key="3">
    <source>
        <dbReference type="ARBA" id="ARBA00022692"/>
    </source>
</evidence>
<dbReference type="PANTHER" id="PTHR32322">
    <property type="entry name" value="INNER MEMBRANE TRANSPORTER"/>
    <property type="match status" value="1"/>
</dbReference>
<dbReference type="RefSeq" id="WP_149566738.1">
    <property type="nucleotide sequence ID" value="NZ_CP035807.1"/>
</dbReference>
<reference evidence="8 9" key="1">
    <citation type="submission" date="2019-02" db="EMBL/GenBank/DDBJ databases">
        <authorList>
            <person name="Fomenkov A."/>
            <person name="Dubinina G."/>
            <person name="Grabovich M."/>
            <person name="Vincze T."/>
            <person name="Roberts R.J."/>
        </authorList>
    </citation>
    <scope>NUCLEOTIDE SEQUENCE [LARGE SCALE GENOMIC DNA]</scope>
    <source>
        <strain evidence="8 9">P</strain>
    </source>
</reference>
<feature type="domain" description="EamA" evidence="7">
    <location>
        <begin position="146"/>
        <end position="276"/>
    </location>
</feature>
<keyword evidence="9" id="KW-1185">Reference proteome</keyword>
<keyword evidence="4 6" id="KW-1133">Transmembrane helix</keyword>
<evidence type="ECO:0000313" key="9">
    <source>
        <dbReference type="Proteomes" id="UP000323824"/>
    </source>
</evidence>
<keyword evidence="2" id="KW-1003">Cell membrane</keyword>
<evidence type="ECO:0000313" key="8">
    <source>
        <dbReference type="EMBL" id="QEN03480.1"/>
    </source>
</evidence>
<evidence type="ECO:0000259" key="7">
    <source>
        <dbReference type="Pfam" id="PF00892"/>
    </source>
</evidence>
<feature type="transmembrane region" description="Helical" evidence="6">
    <location>
        <begin position="89"/>
        <end position="110"/>
    </location>
</feature>
<dbReference type="KEGG" id="sper:EW093_01750"/>
<dbReference type="InterPro" id="IPR050638">
    <property type="entry name" value="AA-Vitamin_Transporters"/>
</dbReference>
<evidence type="ECO:0000256" key="2">
    <source>
        <dbReference type="ARBA" id="ARBA00022475"/>
    </source>
</evidence>
<feature type="transmembrane region" description="Helical" evidence="6">
    <location>
        <begin position="204"/>
        <end position="224"/>
    </location>
</feature>
<feature type="domain" description="EamA" evidence="7">
    <location>
        <begin position="4"/>
        <end position="133"/>
    </location>
</feature>
<keyword evidence="3 6" id="KW-0812">Transmembrane</keyword>
<feature type="transmembrane region" description="Helical" evidence="6">
    <location>
        <begin position="31"/>
        <end position="50"/>
    </location>
</feature>
<dbReference type="OrthoDB" id="9813604at2"/>